<protein>
    <submittedName>
        <fullName evidence="2">Uncharacterized protein</fullName>
    </submittedName>
</protein>
<evidence type="ECO:0000256" key="1">
    <source>
        <dbReference type="SAM" id="MobiDB-lite"/>
    </source>
</evidence>
<evidence type="ECO:0000313" key="2">
    <source>
        <dbReference type="EMBL" id="TDZ19266.1"/>
    </source>
</evidence>
<accession>A0A484FN91</accession>
<name>A0A484FN91_COLOR</name>
<feature type="compositionally biased region" description="Polar residues" evidence="1">
    <location>
        <begin position="146"/>
        <end position="155"/>
    </location>
</feature>
<dbReference type="AlphaFoldDB" id="A0A484FN91"/>
<evidence type="ECO:0000313" key="3">
    <source>
        <dbReference type="Proteomes" id="UP000014480"/>
    </source>
</evidence>
<sequence>MPPSKEETARLFKYAKRIEQMKQTESGKVWYAQKRAIHEQWLEDKFSRAPDRHKWPAGLRRQARHEDKFTLSKQSRKSPARELARKHAHGPPSGPGTSSIAEKAGEEKNDTQIDPSDQESIMDTSNNSNGQYSQDPDSHKKGRLETGSNDFYSSSKPENITLTADHILSPSSAMDLYIRALAEMKHGQVCRLLDKLVRKDEEGMNWDTPVIEKFLTDSHDVLDLFFEFSEAAAELGWSEVEEM</sequence>
<dbReference type="EMBL" id="AMCV02000020">
    <property type="protein sequence ID" value="TDZ19266.1"/>
    <property type="molecule type" value="Genomic_DNA"/>
</dbReference>
<feature type="region of interest" description="Disordered" evidence="1">
    <location>
        <begin position="43"/>
        <end position="155"/>
    </location>
</feature>
<proteinExistence type="predicted"/>
<feature type="compositionally biased region" description="Polar residues" evidence="1">
    <location>
        <begin position="112"/>
        <end position="135"/>
    </location>
</feature>
<reference evidence="3" key="1">
    <citation type="journal article" date="2013" name="New Phytol.">
        <title>Comparative genomic and transcriptomic analyses reveal the hemibiotrophic stage shift of Colletotrichum fungi.</title>
        <authorList>
            <person name="Gan P."/>
            <person name="Ikeda K."/>
            <person name="Irieda H."/>
            <person name="Narusaka M."/>
            <person name="O'Connell R.J."/>
            <person name="Narusaka Y."/>
            <person name="Takano Y."/>
            <person name="Kubo Y."/>
            <person name="Shirasu K."/>
        </authorList>
    </citation>
    <scope>NUCLEOTIDE SEQUENCE [LARGE SCALE GENOMIC DNA]</scope>
    <source>
        <strain evidence="3">104-T / ATCC 96160 / CBS 514.97 / LARS 414 / MAFF 240422</strain>
    </source>
</reference>
<gene>
    <name evidence="2" type="ORF">Cob_v007765</name>
</gene>
<feature type="compositionally biased region" description="Basic and acidic residues" evidence="1">
    <location>
        <begin position="43"/>
        <end position="54"/>
    </location>
</feature>
<reference evidence="3" key="2">
    <citation type="journal article" date="2019" name="Mol. Plant Microbe Interact.">
        <title>Genome sequence resources for four phytopathogenic fungi from the Colletotrichum orbiculare species complex.</title>
        <authorList>
            <person name="Gan P."/>
            <person name="Tsushima A."/>
            <person name="Narusaka M."/>
            <person name="Narusaka Y."/>
            <person name="Takano Y."/>
            <person name="Kubo Y."/>
            <person name="Shirasu K."/>
        </authorList>
    </citation>
    <scope>GENOME REANNOTATION</scope>
    <source>
        <strain evidence="3">104-T / ATCC 96160 / CBS 514.97 / LARS 414 / MAFF 240422</strain>
    </source>
</reference>
<organism evidence="2 3">
    <name type="scientific">Colletotrichum orbiculare (strain 104-T / ATCC 96160 / CBS 514.97 / LARS 414 / MAFF 240422)</name>
    <name type="common">Cucumber anthracnose fungus</name>
    <name type="synonym">Colletotrichum lagenarium</name>
    <dbReference type="NCBI Taxonomy" id="1213857"/>
    <lineage>
        <taxon>Eukaryota</taxon>
        <taxon>Fungi</taxon>
        <taxon>Dikarya</taxon>
        <taxon>Ascomycota</taxon>
        <taxon>Pezizomycotina</taxon>
        <taxon>Sordariomycetes</taxon>
        <taxon>Hypocreomycetidae</taxon>
        <taxon>Glomerellales</taxon>
        <taxon>Glomerellaceae</taxon>
        <taxon>Colletotrichum</taxon>
        <taxon>Colletotrichum orbiculare species complex</taxon>
    </lineage>
</organism>
<keyword evidence="3" id="KW-1185">Reference proteome</keyword>
<comment type="caution">
    <text evidence="2">The sequence shown here is derived from an EMBL/GenBank/DDBJ whole genome shotgun (WGS) entry which is preliminary data.</text>
</comment>
<dbReference type="Proteomes" id="UP000014480">
    <property type="component" value="Unassembled WGS sequence"/>
</dbReference>